<dbReference type="PANTHER" id="PTHR47591">
    <property type="entry name" value="ZINC FINGER PROTEIN ZAT2-RELATED"/>
    <property type="match status" value="1"/>
</dbReference>
<feature type="non-terminal residue" evidence="3">
    <location>
        <position position="1"/>
    </location>
</feature>
<sequence length="123" mass="13666">INKPYLSSVNDEGLPTCFQCGKSFPFMKSLSVHMRCHPYCFLRGIIPPPSAVLAQGNPQALMNFANGHRPSVIEGSNSNANSSPSIDKGKEVVMQVEDHESKEVQMELDDHESRLLRLIKGRK</sequence>
<feature type="domain" description="C2H2-type" evidence="2">
    <location>
        <begin position="15"/>
        <end position="37"/>
    </location>
</feature>
<dbReference type="EMBL" id="BKCJ011346884">
    <property type="protein sequence ID" value="GFD23697.1"/>
    <property type="molecule type" value="Genomic_DNA"/>
</dbReference>
<gene>
    <name evidence="3" type="ORF">Tci_895666</name>
</gene>
<name>A0A699UMH8_TANCI</name>
<dbReference type="Gene3D" id="3.30.160.60">
    <property type="entry name" value="Classic Zinc Finger"/>
    <property type="match status" value="1"/>
</dbReference>
<dbReference type="InterPro" id="IPR013087">
    <property type="entry name" value="Znf_C2H2_type"/>
</dbReference>
<keyword evidence="1" id="KW-0479">Metal-binding</keyword>
<protein>
    <submittedName>
        <fullName evidence="3">Zinc finger C2H2-type/integrase DNA-binding domain-containing protein</fullName>
    </submittedName>
</protein>
<dbReference type="PROSITE" id="PS50157">
    <property type="entry name" value="ZINC_FINGER_C2H2_2"/>
    <property type="match status" value="1"/>
</dbReference>
<keyword evidence="3" id="KW-0238">DNA-binding</keyword>
<dbReference type="InterPro" id="IPR036236">
    <property type="entry name" value="Znf_C2H2_sf"/>
</dbReference>
<proteinExistence type="predicted"/>
<dbReference type="PROSITE" id="PS00028">
    <property type="entry name" value="ZINC_FINGER_C2H2_1"/>
    <property type="match status" value="1"/>
</dbReference>
<dbReference type="GO" id="GO:0003677">
    <property type="term" value="F:DNA binding"/>
    <property type="evidence" value="ECO:0007669"/>
    <property type="project" value="UniProtKB-KW"/>
</dbReference>
<keyword evidence="1" id="KW-0863">Zinc-finger</keyword>
<evidence type="ECO:0000256" key="1">
    <source>
        <dbReference type="PROSITE-ProRule" id="PRU00042"/>
    </source>
</evidence>
<comment type="caution">
    <text evidence="3">The sequence shown here is derived from an EMBL/GenBank/DDBJ whole genome shotgun (WGS) entry which is preliminary data.</text>
</comment>
<dbReference type="AlphaFoldDB" id="A0A699UMH8"/>
<organism evidence="3">
    <name type="scientific">Tanacetum cinerariifolium</name>
    <name type="common">Dalmatian daisy</name>
    <name type="synonym">Chrysanthemum cinerariifolium</name>
    <dbReference type="NCBI Taxonomy" id="118510"/>
    <lineage>
        <taxon>Eukaryota</taxon>
        <taxon>Viridiplantae</taxon>
        <taxon>Streptophyta</taxon>
        <taxon>Embryophyta</taxon>
        <taxon>Tracheophyta</taxon>
        <taxon>Spermatophyta</taxon>
        <taxon>Magnoliopsida</taxon>
        <taxon>eudicotyledons</taxon>
        <taxon>Gunneridae</taxon>
        <taxon>Pentapetalae</taxon>
        <taxon>asterids</taxon>
        <taxon>campanulids</taxon>
        <taxon>Asterales</taxon>
        <taxon>Asteraceae</taxon>
        <taxon>Asteroideae</taxon>
        <taxon>Anthemideae</taxon>
        <taxon>Anthemidinae</taxon>
        <taxon>Tanacetum</taxon>
    </lineage>
</organism>
<accession>A0A699UMH8</accession>
<keyword evidence="1" id="KW-0862">Zinc</keyword>
<dbReference type="PANTHER" id="PTHR47591:SF1">
    <property type="entry name" value="ZINC FINGER PROTEIN ZAT2-RELATED"/>
    <property type="match status" value="1"/>
</dbReference>
<dbReference type="SUPFAM" id="SSF57667">
    <property type="entry name" value="beta-beta-alpha zinc fingers"/>
    <property type="match status" value="1"/>
</dbReference>
<evidence type="ECO:0000313" key="3">
    <source>
        <dbReference type="EMBL" id="GFD23697.1"/>
    </source>
</evidence>
<dbReference type="GO" id="GO:0008270">
    <property type="term" value="F:zinc ion binding"/>
    <property type="evidence" value="ECO:0007669"/>
    <property type="project" value="UniProtKB-KW"/>
</dbReference>
<reference evidence="3" key="1">
    <citation type="journal article" date="2019" name="Sci. Rep.">
        <title>Draft genome of Tanacetum cinerariifolium, the natural source of mosquito coil.</title>
        <authorList>
            <person name="Yamashiro T."/>
            <person name="Shiraishi A."/>
            <person name="Satake H."/>
            <person name="Nakayama K."/>
        </authorList>
    </citation>
    <scope>NUCLEOTIDE SEQUENCE</scope>
</reference>
<evidence type="ECO:0000259" key="2">
    <source>
        <dbReference type="PROSITE" id="PS50157"/>
    </source>
</evidence>